<evidence type="ECO:0000313" key="4">
    <source>
        <dbReference type="Proteomes" id="UP000586042"/>
    </source>
</evidence>
<dbReference type="SMART" id="SM00458">
    <property type="entry name" value="RICIN"/>
    <property type="match status" value="1"/>
</dbReference>
<dbReference type="InterPro" id="IPR000772">
    <property type="entry name" value="Ricin_B_lectin"/>
</dbReference>
<dbReference type="Pfam" id="PF22124">
    <property type="entry name" value="Glyco_hydro_95_cat"/>
    <property type="match status" value="1"/>
</dbReference>
<feature type="signal peptide" evidence="1">
    <location>
        <begin position="1"/>
        <end position="24"/>
    </location>
</feature>
<dbReference type="InterPro" id="IPR008928">
    <property type="entry name" value="6-hairpin_glycosidase_sf"/>
</dbReference>
<dbReference type="Pfam" id="PF00652">
    <property type="entry name" value="Ricin_B_lectin"/>
    <property type="match status" value="1"/>
</dbReference>
<dbReference type="Proteomes" id="UP000586042">
    <property type="component" value="Unassembled WGS sequence"/>
</dbReference>
<sequence length="1102" mass="116366">MRHTRLGVPALIAALALTVPVSQAWPGLASPAAAVTAGAAAGSDADWAAIQGFLPGLSPTWSAPPTRSTTDLEPDGPLMGNGDLTVSVGGDTHSQTLYLSKNDFWTSSPGKEKVFPITLGSIKLYRPASGSDSGTTYSQTQDLLNAEVRSDVWINGAPIHTRSYTSDTNGDMLVTEISTTGTSPVVLNMDVATKADNAAYPASSGISGSTLWAARSTAQVSGSQWVSRAAVATRVLGATAALRTNSSGTSTAEFTVSPGQTVTVVSAVRGGKNATTHITDAQSAVGGMDTAAVASLLTDHRAWWKAYWLKSYVRVYDATVERYYYGSQYLMGSSARAGHQAPNMWGWVTKDTPMWYGSYFLNYNGESPYYGVFSSNRPETADPYIQAIVDYQDTAKANIANLQSVPTDGEYISAAFKAAVPPSTRGYLYTLGIGPWGSTVYSGYWNQSFIASYAAVPMIYRYDYSPDKPYLSQTLYPFVQQLAQFWQDYLGAKQADGKYHLMGAPYEGMWTHDDSVSLGAINMILKSALKYSQVLGVDASMRPAWQDILDNLPAYATSTYNGKTVYTSDYDTAFTSLLGRTVCNLEWIHPLDQLDLDSPAAQRQAAIDTLDAMDSWGQANNFAKTYGIAARVGYPAAPLFAQLKHRISTIMQTNQTSSIDAGGLESISAIDAINAMMLQSVNGTIRLFPDYPAGRPGHFSNLRVQGGFLVSADHNGTSVSNVSITADNAGGPVTVLNPWPGRAITVTDAAGATLVTTQNGDRHTFTTGAGGRYTIAPQGAVTGGVLSGSVATQPAGTVDLAAQGTTDWAHWGLNSATGFDHKAGVTQAISNLTTIGSNPVLRLNDSRVTYSWTGGAPTSSATATPSAVFVRSAGNGFRITAPASTVPQRLRIYLGAWSAKGKLTASLSDDSAAVYDGYLDSPSGNGYGVADVTYAARSDGQTLTVKYVEDTAYSGPDSNVTLHAATLTTAIPPLMTIGSITGVPSGKCVDIPGGSATDGNQLQLYTCNRSSAQEWTVHPDGSVRAMGKCMDVRGGSSANGTAVQLYTCTGVPAQQWTYDPATSQFKGLGKCLDARGGGTTDGTKLQVWDCVGVPNQQWRIPS</sequence>
<keyword evidence="1" id="KW-0732">Signal</keyword>
<dbReference type="Gene3D" id="2.60.40.1180">
    <property type="entry name" value="Golgi alpha-mannosidase II"/>
    <property type="match status" value="1"/>
</dbReference>
<dbReference type="CDD" id="cd23451">
    <property type="entry name" value="beta-trefoil_Ricin_laminarinase"/>
    <property type="match status" value="1"/>
</dbReference>
<name>A0A7Y6ICA2_9ACTN</name>
<dbReference type="PROSITE" id="PS50231">
    <property type="entry name" value="RICIN_B_LECTIN"/>
    <property type="match status" value="1"/>
</dbReference>
<dbReference type="InterPro" id="IPR013780">
    <property type="entry name" value="Glyco_hydro_b"/>
</dbReference>
<dbReference type="GO" id="GO:0030246">
    <property type="term" value="F:carbohydrate binding"/>
    <property type="evidence" value="ECO:0007669"/>
    <property type="project" value="UniProtKB-KW"/>
</dbReference>
<keyword evidence="4" id="KW-1185">Reference proteome</keyword>
<feature type="chain" id="PRO_5031191270" evidence="1">
    <location>
        <begin position="25"/>
        <end position="1102"/>
    </location>
</feature>
<dbReference type="InterPro" id="IPR012341">
    <property type="entry name" value="6hp_glycosidase-like_sf"/>
</dbReference>
<dbReference type="RefSeq" id="WP_175593059.1">
    <property type="nucleotide sequence ID" value="NZ_JABWGN010000012.1"/>
</dbReference>
<gene>
    <name evidence="3" type="ORF">HTZ77_29840</name>
</gene>
<organism evidence="3 4">
    <name type="scientific">Nonomuraea montanisoli</name>
    <dbReference type="NCBI Taxonomy" id="2741721"/>
    <lineage>
        <taxon>Bacteria</taxon>
        <taxon>Bacillati</taxon>
        <taxon>Actinomycetota</taxon>
        <taxon>Actinomycetes</taxon>
        <taxon>Streptosporangiales</taxon>
        <taxon>Streptosporangiaceae</taxon>
        <taxon>Nonomuraea</taxon>
    </lineage>
</organism>
<dbReference type="GO" id="GO:0005975">
    <property type="term" value="P:carbohydrate metabolic process"/>
    <property type="evidence" value="ECO:0007669"/>
    <property type="project" value="InterPro"/>
</dbReference>
<reference evidence="3 4" key="1">
    <citation type="submission" date="2020-06" db="EMBL/GenBank/DDBJ databases">
        <title>Nonomuraea sp. SMC257, a novel actinomycete isolated from soil.</title>
        <authorList>
            <person name="Chanama M."/>
        </authorList>
    </citation>
    <scope>NUCLEOTIDE SEQUENCE [LARGE SCALE GENOMIC DNA]</scope>
    <source>
        <strain evidence="3 4">SMC257</strain>
    </source>
</reference>
<dbReference type="InterPro" id="IPR035992">
    <property type="entry name" value="Ricin_B-like_lectins"/>
</dbReference>
<dbReference type="InterPro" id="IPR054363">
    <property type="entry name" value="GH95_cat"/>
</dbReference>
<keyword evidence="3" id="KW-0430">Lectin</keyword>
<comment type="caution">
    <text evidence="3">The sequence shown here is derived from an EMBL/GenBank/DDBJ whole genome shotgun (WGS) entry which is preliminary data.</text>
</comment>
<dbReference type="AlphaFoldDB" id="A0A7Y6ICA2"/>
<evidence type="ECO:0000313" key="3">
    <source>
        <dbReference type="EMBL" id="NUW35602.1"/>
    </source>
</evidence>
<dbReference type="PANTHER" id="PTHR31084:SF0">
    <property type="entry name" value="ALPHA-L-FUCOSIDASE 2"/>
    <property type="match status" value="1"/>
</dbReference>
<evidence type="ECO:0000256" key="1">
    <source>
        <dbReference type="SAM" id="SignalP"/>
    </source>
</evidence>
<accession>A0A7Y6ICA2</accession>
<dbReference type="GO" id="GO:0004560">
    <property type="term" value="F:alpha-L-fucosidase activity"/>
    <property type="evidence" value="ECO:0007669"/>
    <property type="project" value="TreeGrafter"/>
</dbReference>
<proteinExistence type="predicted"/>
<dbReference type="Gene3D" id="2.80.10.50">
    <property type="match status" value="2"/>
</dbReference>
<dbReference type="SUPFAM" id="SSF50370">
    <property type="entry name" value="Ricin B-like lectins"/>
    <property type="match status" value="1"/>
</dbReference>
<dbReference type="EMBL" id="JABWGN010000012">
    <property type="protein sequence ID" value="NUW35602.1"/>
    <property type="molecule type" value="Genomic_DNA"/>
</dbReference>
<dbReference type="Gene3D" id="1.50.10.10">
    <property type="match status" value="1"/>
</dbReference>
<dbReference type="PANTHER" id="PTHR31084">
    <property type="entry name" value="ALPHA-L-FUCOSIDASE 2"/>
    <property type="match status" value="1"/>
</dbReference>
<feature type="domain" description="Ricin B lectin" evidence="2">
    <location>
        <begin position="972"/>
        <end position="1101"/>
    </location>
</feature>
<dbReference type="SUPFAM" id="SSF48208">
    <property type="entry name" value="Six-hairpin glycosidases"/>
    <property type="match status" value="1"/>
</dbReference>
<evidence type="ECO:0000259" key="2">
    <source>
        <dbReference type="SMART" id="SM00458"/>
    </source>
</evidence>
<protein>
    <submittedName>
        <fullName evidence="3">Ricin-type beta-trefoil lectin domain protein</fullName>
    </submittedName>
</protein>